<dbReference type="SUPFAM" id="SSF53335">
    <property type="entry name" value="S-adenosyl-L-methionine-dependent methyltransferases"/>
    <property type="match status" value="1"/>
</dbReference>
<evidence type="ECO:0000313" key="3">
    <source>
        <dbReference type="Proteomes" id="UP001530400"/>
    </source>
</evidence>
<keyword evidence="3" id="KW-1185">Reference proteome</keyword>
<dbReference type="GO" id="GO:0008757">
    <property type="term" value="F:S-adenosylmethionine-dependent methyltransferase activity"/>
    <property type="evidence" value="ECO:0007669"/>
    <property type="project" value="UniProtKB-ARBA"/>
</dbReference>
<dbReference type="InterPro" id="IPR007848">
    <property type="entry name" value="Small_mtfrase_dom"/>
</dbReference>
<gene>
    <name evidence="2" type="ORF">ACHAWO_009344</name>
</gene>
<organism evidence="2 3">
    <name type="scientific">Cyclotella atomus</name>
    <dbReference type="NCBI Taxonomy" id="382360"/>
    <lineage>
        <taxon>Eukaryota</taxon>
        <taxon>Sar</taxon>
        <taxon>Stramenopiles</taxon>
        <taxon>Ochrophyta</taxon>
        <taxon>Bacillariophyta</taxon>
        <taxon>Coscinodiscophyceae</taxon>
        <taxon>Thalassiosirophycidae</taxon>
        <taxon>Stephanodiscales</taxon>
        <taxon>Stephanodiscaceae</taxon>
        <taxon>Cyclotella</taxon>
    </lineage>
</organism>
<comment type="caution">
    <text evidence="2">The sequence shown here is derived from an EMBL/GenBank/DDBJ whole genome shotgun (WGS) entry which is preliminary data.</text>
</comment>
<dbReference type="InterPro" id="IPR050320">
    <property type="entry name" value="N5-glutamine_MTase"/>
</dbReference>
<dbReference type="AlphaFoldDB" id="A0ABD3N1C7"/>
<sequence>MKHLDDGKALVYSGQGADYHNARQLLQAIKRRYKRKRMALQETSTDITGLWMKQKKLQEDQSDVVNRLLIQIGLAEGRPSELLNLNRVPTTSKSVLAYAFKNDDSVLLDDQQSAMCDSEFLLLSLSDHLAMIGSYEWNRKGIYIHALQDYIYPHFGVFPPTRQDYISLIDHITVDSAAKTYVCMLEVGVGTGVLSMILMKQNKVHHVQGTDINPYAVACAQDNIRRHGLNDKFTVMQADLFPASTKAKYDIILFNPPWLPGNAAKHLDDAVYDSPKQDTIRRFLTHAHQYLHPDGQIYLIMSNLGILLGLYQEDDLHQMVEEGNLEIVKVWYTTFETKKSKRKAEELPIESARAKEVISLYQLRVIKPQLIAQ</sequence>
<evidence type="ECO:0000259" key="1">
    <source>
        <dbReference type="Pfam" id="PF05175"/>
    </source>
</evidence>
<accession>A0ABD3N1C7</accession>
<evidence type="ECO:0000313" key="2">
    <source>
        <dbReference type="EMBL" id="KAL3766530.1"/>
    </source>
</evidence>
<dbReference type="Proteomes" id="UP001530400">
    <property type="component" value="Unassembled WGS sequence"/>
</dbReference>
<dbReference type="EMBL" id="JALLPJ020001384">
    <property type="protein sequence ID" value="KAL3766530.1"/>
    <property type="molecule type" value="Genomic_DNA"/>
</dbReference>
<proteinExistence type="predicted"/>
<feature type="domain" description="Methyltransferase small" evidence="1">
    <location>
        <begin position="155"/>
        <end position="302"/>
    </location>
</feature>
<dbReference type="Pfam" id="PF05175">
    <property type="entry name" value="MTS"/>
    <property type="match status" value="1"/>
</dbReference>
<name>A0ABD3N1C7_9STRA</name>
<protein>
    <recommendedName>
        <fullName evidence="1">Methyltransferase small domain-containing protein</fullName>
    </recommendedName>
</protein>
<reference evidence="2 3" key="1">
    <citation type="submission" date="2024-10" db="EMBL/GenBank/DDBJ databases">
        <title>Updated reference genomes for cyclostephanoid diatoms.</title>
        <authorList>
            <person name="Roberts W.R."/>
            <person name="Alverson A.J."/>
        </authorList>
    </citation>
    <scope>NUCLEOTIDE SEQUENCE [LARGE SCALE GENOMIC DNA]</scope>
    <source>
        <strain evidence="2 3">AJA010-31</strain>
    </source>
</reference>
<dbReference type="InterPro" id="IPR029063">
    <property type="entry name" value="SAM-dependent_MTases_sf"/>
</dbReference>
<dbReference type="PANTHER" id="PTHR18895">
    <property type="entry name" value="HEMK METHYLTRANSFERASE"/>
    <property type="match status" value="1"/>
</dbReference>
<dbReference type="Gene3D" id="3.40.50.150">
    <property type="entry name" value="Vaccinia Virus protein VP39"/>
    <property type="match status" value="1"/>
</dbReference>
<dbReference type="InterPro" id="IPR002052">
    <property type="entry name" value="DNA_methylase_N6_adenine_CS"/>
</dbReference>
<dbReference type="CDD" id="cd02440">
    <property type="entry name" value="AdoMet_MTases"/>
    <property type="match status" value="1"/>
</dbReference>
<dbReference type="PROSITE" id="PS00092">
    <property type="entry name" value="N6_MTASE"/>
    <property type="match status" value="1"/>
</dbReference>
<dbReference type="PANTHER" id="PTHR18895:SF74">
    <property type="entry name" value="MTRF1L RELEASE FACTOR GLUTAMINE METHYLTRANSFERASE"/>
    <property type="match status" value="1"/>
</dbReference>